<sequence length="108" mass="12044">MPPRIDQLAASDAQARRRYVEQVLSDAGPAQDAAYVHSAQGTFHDYYFELYLAHVAIMIDPSNERDQPADQEELIEAGFPVKDDDAIIRMVRTFLAGYARTAKSGSIK</sequence>
<evidence type="ECO:0000313" key="1">
    <source>
        <dbReference type="EMBL" id="KAK5947204.1"/>
    </source>
</evidence>
<protein>
    <submittedName>
        <fullName evidence="1">Uncharacterized protein</fullName>
    </submittedName>
</protein>
<comment type="caution">
    <text evidence="1">The sequence shown here is derived from an EMBL/GenBank/DDBJ whole genome shotgun (WGS) entry which is preliminary data.</text>
</comment>
<gene>
    <name evidence="1" type="ORF">PMZ80_001352</name>
</gene>
<evidence type="ECO:0000313" key="2">
    <source>
        <dbReference type="Proteomes" id="UP001334248"/>
    </source>
</evidence>
<accession>A0ABR0S2W1</accession>
<organism evidence="1 2">
    <name type="scientific">Knufia obscura</name>
    <dbReference type="NCBI Taxonomy" id="1635080"/>
    <lineage>
        <taxon>Eukaryota</taxon>
        <taxon>Fungi</taxon>
        <taxon>Dikarya</taxon>
        <taxon>Ascomycota</taxon>
        <taxon>Pezizomycotina</taxon>
        <taxon>Eurotiomycetes</taxon>
        <taxon>Chaetothyriomycetidae</taxon>
        <taxon>Chaetothyriales</taxon>
        <taxon>Trichomeriaceae</taxon>
        <taxon>Knufia</taxon>
    </lineage>
</organism>
<dbReference type="EMBL" id="JAVHJV010000001">
    <property type="protein sequence ID" value="KAK5947204.1"/>
    <property type="molecule type" value="Genomic_DNA"/>
</dbReference>
<name>A0ABR0S2W1_9EURO</name>
<reference evidence="1 2" key="1">
    <citation type="journal article" date="2023" name="Res Sq">
        <title>Genomic and morphological characterization of Knufia obscura isolated from the Mars 2020 spacecraft assembly facility.</title>
        <authorList>
            <person name="Chander A.M."/>
            <person name="Teixeira M.M."/>
            <person name="Singh N.K."/>
            <person name="Williams M.P."/>
            <person name="Parker C.W."/>
            <person name="Leo P."/>
            <person name="Stajich J.E."/>
            <person name="Torok T."/>
            <person name="Tighe S."/>
            <person name="Mason C.E."/>
            <person name="Venkateswaran K."/>
        </authorList>
    </citation>
    <scope>NUCLEOTIDE SEQUENCE [LARGE SCALE GENOMIC DNA]</scope>
    <source>
        <strain evidence="1 2">CCFEE 5817</strain>
    </source>
</reference>
<keyword evidence="2" id="KW-1185">Reference proteome</keyword>
<dbReference type="Proteomes" id="UP001334248">
    <property type="component" value="Unassembled WGS sequence"/>
</dbReference>
<proteinExistence type="predicted"/>
<dbReference type="RefSeq" id="XP_064735294.1">
    <property type="nucleotide sequence ID" value="XM_064869797.1"/>
</dbReference>
<dbReference type="GeneID" id="89994801"/>